<evidence type="ECO:0000256" key="3">
    <source>
        <dbReference type="ARBA" id="ARBA00022729"/>
    </source>
</evidence>
<evidence type="ECO:0000256" key="1">
    <source>
        <dbReference type="ARBA" id="ARBA00004442"/>
    </source>
</evidence>
<dbReference type="AlphaFoldDB" id="A0A7D9H695"/>
<dbReference type="EMBL" id="LR633967">
    <property type="protein sequence ID" value="VUX56002.1"/>
    <property type="molecule type" value="Genomic_DNA"/>
</dbReference>
<sequence>MTHRLRGTSLVVLICALFTGERALAEGWLDFIRNYDLNDFALGITYSTSQSPYIGGENSSLVYPVLTSFRDSAFTDDWLLLRDGDIGVRWVSQQSNWELAFLTRIQTLGLGTNDTPELNSLDDREWGLEMGPMAGWRGWPVHINLRTYTEVFNHHDGLISYLTFSLPRENERGYLVPTFDLIQLSSDYANYYFGVSPAESNPLIPAYRAGSALNTAVGLRWGYGITEKWLLYGNIGLEFLDSEITNSPIVDKDQLWSASIAVAYNSNIFQPKVRRAGRQDQPKFEIRLGAFSDSIDTTIVHDTSDGIVGSEIDLEDLLGLSDEETLLLIDIIYRIGIYHRLEVGYMAIDRDGSVTLQNDIMFGDETFSAGTIIESHSDTKILRIGYAFSLMNDSQKELGVMAGLHFSSFETSISSRSTGQMVSSNASTPLPVIGLHGSLSLGKRATLGARLQFFRLDFDRYEGSLSYVTLDIQRRFGDNFKIGIGYNYYAMNLDSRDNDIRGTLENRHQGPVLFVSAGF</sequence>
<keyword evidence="4" id="KW-0472">Membrane</keyword>
<reference evidence="6" key="1">
    <citation type="submission" date="2019-07" db="EMBL/GenBank/DDBJ databases">
        <authorList>
            <person name="Weber M."/>
            <person name="Kostadinov I."/>
            <person name="Kostadinov D I."/>
        </authorList>
    </citation>
    <scope>NUCLEOTIDE SEQUENCE</scope>
    <source>
        <strain evidence="6">Gfbio:sag-sample-m06:053724c1-46a9-4a36-b237-ea2bf867836b</strain>
    </source>
</reference>
<evidence type="ECO:0000256" key="5">
    <source>
        <dbReference type="ARBA" id="ARBA00023237"/>
    </source>
</evidence>
<name>A0A7D9H695_9GAMM</name>
<dbReference type="GO" id="GO:0009279">
    <property type="term" value="C:cell outer membrane"/>
    <property type="evidence" value="ECO:0007669"/>
    <property type="project" value="UniProtKB-SubCell"/>
</dbReference>
<proteinExistence type="inferred from homology"/>
<accession>A0A7D9H695</accession>
<dbReference type="Pfam" id="PF06629">
    <property type="entry name" value="MipA"/>
    <property type="match status" value="1"/>
</dbReference>
<dbReference type="PANTHER" id="PTHR38776">
    <property type="entry name" value="MLTA-INTERACTING PROTEIN-RELATED"/>
    <property type="match status" value="1"/>
</dbReference>
<dbReference type="PANTHER" id="PTHR38776:SF1">
    <property type="entry name" value="MLTA-INTERACTING PROTEIN-RELATED"/>
    <property type="match status" value="1"/>
</dbReference>
<organism evidence="6">
    <name type="scientific">uncultured Woeseiaceae bacterium</name>
    <dbReference type="NCBI Taxonomy" id="1983305"/>
    <lineage>
        <taxon>Bacteria</taxon>
        <taxon>Pseudomonadati</taxon>
        <taxon>Pseudomonadota</taxon>
        <taxon>Gammaproteobacteria</taxon>
        <taxon>Woeseiales</taxon>
        <taxon>Woeseiaceae</taxon>
        <taxon>environmental samples</taxon>
    </lineage>
</organism>
<keyword evidence="5" id="KW-0998">Cell outer membrane</keyword>
<evidence type="ECO:0000313" key="6">
    <source>
        <dbReference type="EMBL" id="VUX56002.1"/>
    </source>
</evidence>
<comment type="subcellular location">
    <subcellularLocation>
        <location evidence="1">Cell outer membrane</location>
    </subcellularLocation>
</comment>
<keyword evidence="3" id="KW-0732">Signal</keyword>
<comment type="similarity">
    <text evidence="2">Belongs to the MipA/OmpV family.</text>
</comment>
<gene>
    <name evidence="6" type="ORF">JTBM06_V1_210013</name>
</gene>
<evidence type="ECO:0000256" key="2">
    <source>
        <dbReference type="ARBA" id="ARBA00005722"/>
    </source>
</evidence>
<dbReference type="InterPro" id="IPR010583">
    <property type="entry name" value="MipA"/>
</dbReference>
<protein>
    <submittedName>
        <fullName evidence="6">Uncharacterized protein</fullName>
    </submittedName>
</protein>
<evidence type="ECO:0000256" key="4">
    <source>
        <dbReference type="ARBA" id="ARBA00023136"/>
    </source>
</evidence>